<sequence>MPVRPGAASVSPPSAGGAPERPPPALHPVERRAGRAHGGRVGTWQGSRLRWPAWRGRHALVLIPIGFIIAVTVFDVVTPDDVHYGVLLILAPLIAALVGGAWLTAAVGLLSVCAQAYIAAHLDVLAVQREEAVQILATTALSTLVVLLTRIRDRRQQQLEQVRAVSEAAQRALMRPLPDRLGDLRVGSFYLAAADQAEIGGDLYTATRTQQGTRMIIGDVRGKGLTAVGESALLIGAFREAADSNATLSELAAALDLSVSRYLADFVDDYAHAAEHFITALLLHIPDHGPTVQITSCGHPPPLLIHNGEARFLESTHPVPPLGMHMLALTSYTEDTAPFEAGDTLLLYTDGVIEARNPDGEFYPLAERVPTWAGQRPDALLRHLKQDLLAHCRGRLGDDAAAIAVQQPSDGERTGLPTAGVRKLT</sequence>
<keyword evidence="6" id="KW-1185">Reference proteome</keyword>
<dbReference type="Proteomes" id="UP000248889">
    <property type="component" value="Unassembled WGS sequence"/>
</dbReference>
<feature type="domain" description="PPM-type phosphatase" evidence="4">
    <location>
        <begin position="184"/>
        <end position="407"/>
    </location>
</feature>
<name>A0A2X0IB84_9ACTN</name>
<proteinExistence type="predicted"/>
<dbReference type="GO" id="GO:0016791">
    <property type="term" value="F:phosphatase activity"/>
    <property type="evidence" value="ECO:0007669"/>
    <property type="project" value="TreeGrafter"/>
</dbReference>
<dbReference type="SMART" id="SM00331">
    <property type="entry name" value="PP2C_SIG"/>
    <property type="match status" value="1"/>
</dbReference>
<protein>
    <submittedName>
        <fullName evidence="5">Serine/threonine-protein phosphatase</fullName>
    </submittedName>
</protein>
<dbReference type="FunFam" id="3.60.40.10:FF:000058">
    <property type="entry name" value="Stage II sporulation protein E"/>
    <property type="match status" value="1"/>
</dbReference>
<evidence type="ECO:0000256" key="3">
    <source>
        <dbReference type="SAM" id="Phobius"/>
    </source>
</evidence>
<dbReference type="OrthoDB" id="4350293at2"/>
<dbReference type="InterPro" id="IPR001932">
    <property type="entry name" value="PPM-type_phosphatase-like_dom"/>
</dbReference>
<reference evidence="5 6" key="1">
    <citation type="submission" date="2018-06" db="EMBL/GenBank/DDBJ databases">
        <title>Streptacidiphilus pinicola sp. nov., isolated from pine grove soil.</title>
        <authorList>
            <person name="Roh S.G."/>
            <person name="Park S."/>
            <person name="Kim M.-K."/>
            <person name="Yun B.-R."/>
            <person name="Park J."/>
            <person name="Kim M.J."/>
            <person name="Kim Y.S."/>
            <person name="Kim S.B."/>
        </authorList>
    </citation>
    <scope>NUCLEOTIDE SEQUENCE [LARGE SCALE GENOMIC DNA]</scope>
    <source>
        <strain evidence="5 6">MMS16-CNU450</strain>
    </source>
</reference>
<keyword evidence="1" id="KW-0378">Hydrolase</keyword>
<evidence type="ECO:0000259" key="4">
    <source>
        <dbReference type="SMART" id="SM00331"/>
    </source>
</evidence>
<dbReference type="PANTHER" id="PTHR43156">
    <property type="entry name" value="STAGE II SPORULATION PROTEIN E-RELATED"/>
    <property type="match status" value="1"/>
</dbReference>
<dbReference type="Pfam" id="PF07228">
    <property type="entry name" value="SpoIIE"/>
    <property type="match status" value="1"/>
</dbReference>
<organism evidence="5 6">
    <name type="scientific">Streptacidiphilus pinicola</name>
    <dbReference type="NCBI Taxonomy" id="2219663"/>
    <lineage>
        <taxon>Bacteria</taxon>
        <taxon>Bacillati</taxon>
        <taxon>Actinomycetota</taxon>
        <taxon>Actinomycetes</taxon>
        <taxon>Kitasatosporales</taxon>
        <taxon>Streptomycetaceae</taxon>
        <taxon>Streptacidiphilus</taxon>
    </lineage>
</organism>
<feature type="region of interest" description="Disordered" evidence="2">
    <location>
        <begin position="1"/>
        <end position="42"/>
    </location>
</feature>
<feature type="transmembrane region" description="Helical" evidence="3">
    <location>
        <begin position="84"/>
        <end position="112"/>
    </location>
</feature>
<gene>
    <name evidence="5" type="ORF">DN069_28995</name>
</gene>
<keyword evidence="3" id="KW-0472">Membrane</keyword>
<dbReference type="EMBL" id="QKYN01000121">
    <property type="protein sequence ID" value="RAG82194.1"/>
    <property type="molecule type" value="Genomic_DNA"/>
</dbReference>
<keyword evidence="3" id="KW-0812">Transmembrane</keyword>
<keyword evidence="3" id="KW-1133">Transmembrane helix</keyword>
<evidence type="ECO:0000313" key="6">
    <source>
        <dbReference type="Proteomes" id="UP000248889"/>
    </source>
</evidence>
<evidence type="ECO:0000313" key="5">
    <source>
        <dbReference type="EMBL" id="RAG82194.1"/>
    </source>
</evidence>
<feature type="transmembrane region" description="Helical" evidence="3">
    <location>
        <begin position="59"/>
        <end position="77"/>
    </location>
</feature>
<dbReference type="AlphaFoldDB" id="A0A2X0IB84"/>
<evidence type="ECO:0000256" key="2">
    <source>
        <dbReference type="SAM" id="MobiDB-lite"/>
    </source>
</evidence>
<evidence type="ECO:0000256" key="1">
    <source>
        <dbReference type="ARBA" id="ARBA00022801"/>
    </source>
</evidence>
<dbReference type="InterPro" id="IPR052016">
    <property type="entry name" value="Bact_Sigma-Reg"/>
</dbReference>
<dbReference type="Gene3D" id="3.60.40.10">
    <property type="entry name" value="PPM-type phosphatase domain"/>
    <property type="match status" value="1"/>
</dbReference>
<comment type="caution">
    <text evidence="5">The sequence shown here is derived from an EMBL/GenBank/DDBJ whole genome shotgun (WGS) entry which is preliminary data.</text>
</comment>
<accession>A0A2X0IB84</accession>
<dbReference type="InterPro" id="IPR036457">
    <property type="entry name" value="PPM-type-like_dom_sf"/>
</dbReference>
<feature type="compositionally biased region" description="Low complexity" evidence="2">
    <location>
        <begin position="1"/>
        <end position="19"/>
    </location>
</feature>
<dbReference type="SUPFAM" id="SSF81606">
    <property type="entry name" value="PP2C-like"/>
    <property type="match status" value="1"/>
</dbReference>
<dbReference type="PANTHER" id="PTHR43156:SF2">
    <property type="entry name" value="STAGE II SPORULATION PROTEIN E"/>
    <property type="match status" value="1"/>
</dbReference>